<dbReference type="OrthoDB" id="5977685at2759"/>
<proteinExistence type="inferred from homology"/>
<keyword evidence="6 8" id="KW-0675">Receptor</keyword>
<keyword evidence="3 9" id="KW-1133">Transmembrane helix</keyword>
<feature type="transmembrane region" description="Helical" evidence="9">
    <location>
        <begin position="244"/>
        <end position="270"/>
    </location>
</feature>
<keyword evidence="2 8" id="KW-0812">Transmembrane</keyword>
<gene>
    <name evidence="12 13 14 15" type="primary">LOC116293637</name>
</gene>
<evidence type="ECO:0000313" key="12">
    <source>
        <dbReference type="RefSeq" id="XP_031556950.1"/>
    </source>
</evidence>
<evidence type="ECO:0000313" key="13">
    <source>
        <dbReference type="RefSeq" id="XP_031556951.1"/>
    </source>
</evidence>
<evidence type="ECO:0000313" key="11">
    <source>
        <dbReference type="Proteomes" id="UP000515163"/>
    </source>
</evidence>
<dbReference type="GO" id="GO:0004930">
    <property type="term" value="F:G protein-coupled receptor activity"/>
    <property type="evidence" value="ECO:0007669"/>
    <property type="project" value="UniProtKB-KW"/>
</dbReference>
<dbReference type="PROSITE" id="PS00237">
    <property type="entry name" value="G_PROTEIN_RECEP_F1_1"/>
    <property type="match status" value="1"/>
</dbReference>
<feature type="transmembrane region" description="Helical" evidence="9">
    <location>
        <begin position="290"/>
        <end position="309"/>
    </location>
</feature>
<dbReference type="InterPro" id="IPR000276">
    <property type="entry name" value="GPCR_Rhodpsn"/>
</dbReference>
<evidence type="ECO:0000256" key="1">
    <source>
        <dbReference type="ARBA" id="ARBA00004141"/>
    </source>
</evidence>
<keyword evidence="7 8" id="KW-0807">Transducer</keyword>
<evidence type="ECO:0000256" key="5">
    <source>
        <dbReference type="ARBA" id="ARBA00023136"/>
    </source>
</evidence>
<feature type="transmembrane region" description="Helical" evidence="9">
    <location>
        <begin position="60"/>
        <end position="77"/>
    </location>
</feature>
<dbReference type="GO" id="GO:0005886">
    <property type="term" value="C:plasma membrane"/>
    <property type="evidence" value="ECO:0007669"/>
    <property type="project" value="TreeGrafter"/>
</dbReference>
<dbReference type="Proteomes" id="UP000515163">
    <property type="component" value="Unplaced"/>
</dbReference>
<feature type="transmembrane region" description="Helical" evidence="9">
    <location>
        <begin position="26"/>
        <end position="48"/>
    </location>
</feature>
<evidence type="ECO:0000256" key="6">
    <source>
        <dbReference type="ARBA" id="ARBA00023170"/>
    </source>
</evidence>
<dbReference type="PANTHER" id="PTHR45695">
    <property type="entry name" value="LEUCOKININ RECEPTOR-RELATED"/>
    <property type="match status" value="1"/>
</dbReference>
<dbReference type="Pfam" id="PF00001">
    <property type="entry name" value="7tm_1"/>
    <property type="match status" value="1"/>
</dbReference>
<feature type="transmembrane region" description="Helical" evidence="9">
    <location>
        <begin position="146"/>
        <end position="166"/>
    </location>
</feature>
<evidence type="ECO:0000256" key="9">
    <source>
        <dbReference type="SAM" id="Phobius"/>
    </source>
</evidence>
<evidence type="ECO:0000313" key="15">
    <source>
        <dbReference type="RefSeq" id="XP_031556953.1"/>
    </source>
</evidence>
<dbReference type="AlphaFoldDB" id="A0A6P8HPF9"/>
<dbReference type="RefSeq" id="XP_031556952.1">
    <property type="nucleotide sequence ID" value="XM_031701092.1"/>
</dbReference>
<evidence type="ECO:0000256" key="8">
    <source>
        <dbReference type="RuleBase" id="RU000688"/>
    </source>
</evidence>
<dbReference type="CDD" id="cd00637">
    <property type="entry name" value="7tm_classA_rhodopsin-like"/>
    <property type="match status" value="1"/>
</dbReference>
<dbReference type="PRINTS" id="PR00237">
    <property type="entry name" value="GPCRRHODOPSN"/>
</dbReference>
<evidence type="ECO:0000259" key="10">
    <source>
        <dbReference type="PROSITE" id="PS50262"/>
    </source>
</evidence>
<dbReference type="KEGG" id="aten:116293637"/>
<comment type="similarity">
    <text evidence="8">Belongs to the G-protein coupled receptor 1 family.</text>
</comment>
<evidence type="ECO:0000313" key="14">
    <source>
        <dbReference type="RefSeq" id="XP_031556952.1"/>
    </source>
</evidence>
<dbReference type="FunFam" id="1.20.1070.10:FF:000291">
    <property type="entry name" value="Predicted protein"/>
    <property type="match status" value="1"/>
</dbReference>
<dbReference type="SUPFAM" id="SSF81321">
    <property type="entry name" value="Family A G protein-coupled receptor-like"/>
    <property type="match status" value="1"/>
</dbReference>
<dbReference type="RefSeq" id="XP_031556950.1">
    <property type="nucleotide sequence ID" value="XM_031701090.1"/>
</dbReference>
<sequence>MNNTTVEASQPYCVIWDSQAARIGAVVLYVIIFILSVVGNVLVVIVVYRNKSLRNSTNYFIVNMAVSDLLVPVLIISRKVKEILTQSQAWDISGIPGEVLCKVFYFLADVSPAVSILSLICISFNRFCAVMFPLRHKRTCHVPRCATIALTWLISFAALAPNLYAYKLVSRNEHQFCQIKWEPAFDHAQAQKAYTTFIVVAFIFIPMIVLSFIYINICAFIIRQKVIGNRSEREHAIRDRKTRSVVRLAITIVLATTICWAPYGVILLLYSFKYNWQFPRGCNWMLYYQFAQISGVSNAAINPAIYFIYVQNYKKELKRIVTYVTSRFVPTFSHAGLLTAQPQKMEMEQL</sequence>
<dbReference type="PANTHER" id="PTHR45695:SF9">
    <property type="entry name" value="LEUCOKININ RECEPTOR"/>
    <property type="match status" value="1"/>
</dbReference>
<organism evidence="11 15">
    <name type="scientific">Actinia tenebrosa</name>
    <name type="common">Australian red waratah sea anemone</name>
    <dbReference type="NCBI Taxonomy" id="6105"/>
    <lineage>
        <taxon>Eukaryota</taxon>
        <taxon>Metazoa</taxon>
        <taxon>Cnidaria</taxon>
        <taxon>Anthozoa</taxon>
        <taxon>Hexacorallia</taxon>
        <taxon>Actiniaria</taxon>
        <taxon>Actiniidae</taxon>
        <taxon>Actinia</taxon>
    </lineage>
</organism>
<feature type="transmembrane region" description="Helical" evidence="9">
    <location>
        <begin position="197"/>
        <end position="223"/>
    </location>
</feature>
<reference evidence="12 13" key="1">
    <citation type="submission" date="2025-04" db="UniProtKB">
        <authorList>
            <consortium name="RefSeq"/>
        </authorList>
    </citation>
    <scope>IDENTIFICATION</scope>
    <source>
        <tissue evidence="12 13">Tentacle</tissue>
    </source>
</reference>
<evidence type="ECO:0000256" key="7">
    <source>
        <dbReference type="ARBA" id="ARBA00023224"/>
    </source>
</evidence>
<evidence type="ECO:0000256" key="2">
    <source>
        <dbReference type="ARBA" id="ARBA00022692"/>
    </source>
</evidence>
<keyword evidence="5 9" id="KW-0472">Membrane</keyword>
<dbReference type="InterPro" id="IPR017452">
    <property type="entry name" value="GPCR_Rhodpsn_7TM"/>
</dbReference>
<protein>
    <submittedName>
        <fullName evidence="12 13">QRFP-like peptide receptor</fullName>
    </submittedName>
</protein>
<dbReference type="RefSeq" id="XP_031556953.1">
    <property type="nucleotide sequence ID" value="XM_031701093.1"/>
</dbReference>
<comment type="subcellular location">
    <subcellularLocation>
        <location evidence="1">Membrane</location>
        <topology evidence="1">Multi-pass membrane protein</topology>
    </subcellularLocation>
</comment>
<dbReference type="RefSeq" id="XP_031556951.1">
    <property type="nucleotide sequence ID" value="XM_031701091.1"/>
</dbReference>
<keyword evidence="4 8" id="KW-0297">G-protein coupled receptor</keyword>
<accession>A0A6P8HPF9</accession>
<dbReference type="GeneID" id="116293637"/>
<evidence type="ECO:0000256" key="4">
    <source>
        <dbReference type="ARBA" id="ARBA00023040"/>
    </source>
</evidence>
<dbReference type="Gene3D" id="1.20.1070.10">
    <property type="entry name" value="Rhodopsin 7-helix transmembrane proteins"/>
    <property type="match status" value="1"/>
</dbReference>
<feature type="transmembrane region" description="Helical" evidence="9">
    <location>
        <begin position="113"/>
        <end position="134"/>
    </location>
</feature>
<keyword evidence="11" id="KW-1185">Reference proteome</keyword>
<name>A0A6P8HPF9_ACTTE</name>
<feature type="domain" description="G-protein coupled receptors family 1 profile" evidence="10">
    <location>
        <begin position="39"/>
        <end position="306"/>
    </location>
</feature>
<evidence type="ECO:0000256" key="3">
    <source>
        <dbReference type="ARBA" id="ARBA00022989"/>
    </source>
</evidence>
<dbReference type="PROSITE" id="PS50262">
    <property type="entry name" value="G_PROTEIN_RECEP_F1_2"/>
    <property type="match status" value="1"/>
</dbReference>